<gene>
    <name evidence="2" type="ORF">H9847_08895</name>
</gene>
<keyword evidence="1" id="KW-1133">Transmembrane helix</keyword>
<keyword evidence="1" id="KW-0812">Transmembrane</keyword>
<organism evidence="2 3">
    <name type="scientific">Candidatus Anaerobiospirillum pullicola</name>
    <dbReference type="NCBI Taxonomy" id="2838451"/>
    <lineage>
        <taxon>Bacteria</taxon>
        <taxon>Pseudomonadati</taxon>
        <taxon>Pseudomonadota</taxon>
        <taxon>Gammaproteobacteria</taxon>
        <taxon>Aeromonadales</taxon>
        <taxon>Succinivibrionaceae</taxon>
        <taxon>Anaerobiospirillum</taxon>
    </lineage>
</organism>
<feature type="transmembrane region" description="Helical" evidence="1">
    <location>
        <begin position="6"/>
        <end position="23"/>
    </location>
</feature>
<proteinExistence type="predicted"/>
<reference evidence="2" key="2">
    <citation type="submission" date="2021-04" db="EMBL/GenBank/DDBJ databases">
        <authorList>
            <person name="Gilroy R."/>
        </authorList>
    </citation>
    <scope>NUCLEOTIDE SEQUENCE</scope>
    <source>
        <strain evidence="2">378</strain>
    </source>
</reference>
<accession>A0A948THF0</accession>
<sequence length="76" mass="8323">MIYLVSFAIFLIFVLFMAISLIFKRGALKSESEAHALLEGINCAACNNSSCGFHGNEGHKPGKNCLEKTEIAFKQV</sequence>
<dbReference type="Proteomes" id="UP000733611">
    <property type="component" value="Unassembled WGS sequence"/>
</dbReference>
<dbReference type="AlphaFoldDB" id="A0A948THF0"/>
<evidence type="ECO:0000313" key="2">
    <source>
        <dbReference type="EMBL" id="MBU3844959.1"/>
    </source>
</evidence>
<comment type="caution">
    <text evidence="2">The sequence shown here is derived from an EMBL/GenBank/DDBJ whole genome shotgun (WGS) entry which is preliminary data.</text>
</comment>
<reference evidence="2" key="1">
    <citation type="journal article" date="2021" name="PeerJ">
        <title>Extensive microbial diversity within the chicken gut microbiome revealed by metagenomics and culture.</title>
        <authorList>
            <person name="Gilroy R."/>
            <person name="Ravi A."/>
            <person name="Getino M."/>
            <person name="Pursley I."/>
            <person name="Horton D.L."/>
            <person name="Alikhan N.F."/>
            <person name="Baker D."/>
            <person name="Gharbi K."/>
            <person name="Hall N."/>
            <person name="Watson M."/>
            <person name="Adriaenssens E.M."/>
            <person name="Foster-Nyarko E."/>
            <person name="Jarju S."/>
            <person name="Secka A."/>
            <person name="Antonio M."/>
            <person name="Oren A."/>
            <person name="Chaudhuri R.R."/>
            <person name="La Ragione R."/>
            <person name="Hildebrand F."/>
            <person name="Pallen M.J."/>
        </authorList>
    </citation>
    <scope>NUCLEOTIDE SEQUENCE</scope>
    <source>
        <strain evidence="2">378</strain>
    </source>
</reference>
<name>A0A948THF0_9GAMM</name>
<evidence type="ECO:0000256" key="1">
    <source>
        <dbReference type="SAM" id="Phobius"/>
    </source>
</evidence>
<protein>
    <submittedName>
        <fullName evidence="2">Uncharacterized protein</fullName>
    </submittedName>
</protein>
<dbReference type="EMBL" id="JAHLFE010000185">
    <property type="protein sequence ID" value="MBU3844959.1"/>
    <property type="molecule type" value="Genomic_DNA"/>
</dbReference>
<evidence type="ECO:0000313" key="3">
    <source>
        <dbReference type="Proteomes" id="UP000733611"/>
    </source>
</evidence>
<keyword evidence="1" id="KW-0472">Membrane</keyword>